<organism evidence="2 3">
    <name type="scientific">Bacteroides stercoris ATCC 43183</name>
    <dbReference type="NCBI Taxonomy" id="449673"/>
    <lineage>
        <taxon>Bacteria</taxon>
        <taxon>Pseudomonadati</taxon>
        <taxon>Bacteroidota</taxon>
        <taxon>Bacteroidia</taxon>
        <taxon>Bacteroidales</taxon>
        <taxon>Bacteroidaceae</taxon>
        <taxon>Bacteroides</taxon>
    </lineage>
</organism>
<keyword evidence="1" id="KW-0732">Signal</keyword>
<dbReference type="HOGENOM" id="CLU_1222781_0_0_10"/>
<reference evidence="2 3" key="2">
    <citation type="submission" date="2007-11" db="EMBL/GenBank/DDBJ databases">
        <authorList>
            <person name="Fulton L."/>
            <person name="Clifton S."/>
            <person name="Fulton B."/>
            <person name="Xu J."/>
            <person name="Minx P."/>
            <person name="Pepin K.H."/>
            <person name="Johnson M."/>
            <person name="Thiruvilangam P."/>
            <person name="Bhonagiri V."/>
            <person name="Nash W.E."/>
            <person name="Mardis E.R."/>
            <person name="Wilson R.K."/>
        </authorList>
    </citation>
    <scope>NUCLEOTIDE SEQUENCE [LARGE SCALE GENOMIC DNA]</scope>
    <source>
        <strain evidence="2 3">ATCC 43183</strain>
    </source>
</reference>
<dbReference type="AlphaFoldDB" id="B0NSR1"/>
<gene>
    <name evidence="2" type="ORF">BACSTE_02525</name>
</gene>
<reference evidence="2 3" key="1">
    <citation type="submission" date="2007-11" db="EMBL/GenBank/DDBJ databases">
        <title>Draft genome sequence of Bacteroides stercoris(ATCC 43183).</title>
        <authorList>
            <person name="Sudarsanam P."/>
            <person name="Ley R."/>
            <person name="Guruge J."/>
            <person name="Turnbaugh P.J."/>
            <person name="Mahowald M."/>
            <person name="Liep D."/>
            <person name="Gordon J."/>
        </authorList>
    </citation>
    <scope>NUCLEOTIDE SEQUENCE [LARGE SCALE GENOMIC DNA]</scope>
    <source>
        <strain evidence="2 3">ATCC 43183</strain>
    </source>
</reference>
<comment type="caution">
    <text evidence="2">The sequence shown here is derived from an EMBL/GenBank/DDBJ whole genome shotgun (WGS) entry which is preliminary data.</text>
</comment>
<name>B0NSR1_BACSE</name>
<dbReference type="EMBL" id="ABFZ02000020">
    <property type="protein sequence ID" value="EDS14837.1"/>
    <property type="molecule type" value="Genomic_DNA"/>
</dbReference>
<evidence type="ECO:0000256" key="1">
    <source>
        <dbReference type="SAM" id="SignalP"/>
    </source>
</evidence>
<feature type="chain" id="PRO_5002753648" description="Lipoprotein" evidence="1">
    <location>
        <begin position="42"/>
        <end position="226"/>
    </location>
</feature>
<accession>B0NSR1</accession>
<sequence>MSQTGNEYIINNKKEMIMKRSFAFFALVCAILFGCAATAGAQSKALKKDVKKRVKELTKEGWKPLASSSTLEYAFSKYRTYLEEDPENRIELVGIAIGKNVKIGRENAIMNGITSYASRAKAQVVGKMKGLMSSEASSTPEEEIDKFGAAYESGVNTKIAGLVKQHLVLVKENKDGSKEFNVYMSIDEAKAKKAREEAALAAKKQVALGVLSQQVEEFIGEPVEAE</sequence>
<dbReference type="eggNOG" id="ENOG50315EH">
    <property type="taxonomic scope" value="Bacteria"/>
</dbReference>
<proteinExistence type="predicted"/>
<protein>
    <recommendedName>
        <fullName evidence="4">Lipoprotein</fullName>
    </recommendedName>
</protein>
<evidence type="ECO:0000313" key="2">
    <source>
        <dbReference type="EMBL" id="EDS14837.1"/>
    </source>
</evidence>
<dbReference type="Proteomes" id="UP000004713">
    <property type="component" value="Unassembled WGS sequence"/>
</dbReference>
<evidence type="ECO:0008006" key="4">
    <source>
        <dbReference type="Google" id="ProtNLM"/>
    </source>
</evidence>
<feature type="signal peptide" evidence="1">
    <location>
        <begin position="1"/>
        <end position="41"/>
    </location>
</feature>
<evidence type="ECO:0000313" key="3">
    <source>
        <dbReference type="Proteomes" id="UP000004713"/>
    </source>
</evidence>